<comment type="caution">
    <text evidence="1">The sequence shown here is derived from an EMBL/GenBank/DDBJ whole genome shotgun (WGS) entry which is preliminary data.</text>
</comment>
<accession>A0AAN8Y2L9</accession>
<evidence type="ECO:0000313" key="2">
    <source>
        <dbReference type="Proteomes" id="UP001371456"/>
    </source>
</evidence>
<gene>
    <name evidence="1" type="ORF">RDI58_024087</name>
</gene>
<dbReference type="Proteomes" id="UP001371456">
    <property type="component" value="Unassembled WGS sequence"/>
</dbReference>
<organism evidence="1 2">
    <name type="scientific">Solanum bulbocastanum</name>
    <name type="common">Wild potato</name>
    <dbReference type="NCBI Taxonomy" id="147425"/>
    <lineage>
        <taxon>Eukaryota</taxon>
        <taxon>Viridiplantae</taxon>
        <taxon>Streptophyta</taxon>
        <taxon>Embryophyta</taxon>
        <taxon>Tracheophyta</taxon>
        <taxon>Spermatophyta</taxon>
        <taxon>Magnoliopsida</taxon>
        <taxon>eudicotyledons</taxon>
        <taxon>Gunneridae</taxon>
        <taxon>Pentapetalae</taxon>
        <taxon>asterids</taxon>
        <taxon>lamiids</taxon>
        <taxon>Solanales</taxon>
        <taxon>Solanaceae</taxon>
        <taxon>Solanoideae</taxon>
        <taxon>Solaneae</taxon>
        <taxon>Solanum</taxon>
    </lineage>
</organism>
<name>A0AAN8Y2L9_SOLBU</name>
<dbReference type="EMBL" id="JBANQN010000010">
    <property type="protein sequence ID" value="KAK6777370.1"/>
    <property type="molecule type" value="Genomic_DNA"/>
</dbReference>
<evidence type="ECO:0000313" key="1">
    <source>
        <dbReference type="EMBL" id="KAK6777370.1"/>
    </source>
</evidence>
<dbReference type="AlphaFoldDB" id="A0AAN8Y2L9"/>
<protein>
    <submittedName>
        <fullName evidence="1">Uncharacterized protein</fullName>
    </submittedName>
</protein>
<reference evidence="1 2" key="1">
    <citation type="submission" date="2024-02" db="EMBL/GenBank/DDBJ databases">
        <title>de novo genome assembly of Solanum bulbocastanum strain 11H21.</title>
        <authorList>
            <person name="Hosaka A.J."/>
        </authorList>
    </citation>
    <scope>NUCLEOTIDE SEQUENCE [LARGE SCALE GENOMIC DNA]</scope>
    <source>
        <tissue evidence="1">Young leaves</tissue>
    </source>
</reference>
<proteinExistence type="predicted"/>
<keyword evidence="2" id="KW-1185">Reference proteome</keyword>
<sequence length="23" mass="2684">MLYDNIVVDCRCLMLKLEITKVA</sequence>